<proteinExistence type="predicted"/>
<dbReference type="EMBL" id="JAZHXI010000012">
    <property type="protein sequence ID" value="KAL2065467.1"/>
    <property type="molecule type" value="Genomic_DNA"/>
</dbReference>
<keyword evidence="2" id="KW-1185">Reference proteome</keyword>
<evidence type="ECO:0000313" key="1">
    <source>
        <dbReference type="EMBL" id="KAL2065467.1"/>
    </source>
</evidence>
<evidence type="ECO:0000313" key="2">
    <source>
        <dbReference type="Proteomes" id="UP001595075"/>
    </source>
</evidence>
<protein>
    <submittedName>
        <fullName evidence="1">Uncharacterized protein</fullName>
    </submittedName>
</protein>
<accession>A0ABR4C692</accession>
<organism evidence="1 2">
    <name type="scientific">Oculimacula yallundae</name>
    <dbReference type="NCBI Taxonomy" id="86028"/>
    <lineage>
        <taxon>Eukaryota</taxon>
        <taxon>Fungi</taxon>
        <taxon>Dikarya</taxon>
        <taxon>Ascomycota</taxon>
        <taxon>Pezizomycotina</taxon>
        <taxon>Leotiomycetes</taxon>
        <taxon>Helotiales</taxon>
        <taxon>Ploettnerulaceae</taxon>
        <taxon>Oculimacula</taxon>
    </lineage>
</organism>
<reference evidence="1 2" key="1">
    <citation type="journal article" date="2024" name="Commun. Biol.">
        <title>Comparative genomic analysis of thermophilic fungi reveals convergent evolutionary adaptations and gene losses.</title>
        <authorList>
            <person name="Steindorff A.S."/>
            <person name="Aguilar-Pontes M.V."/>
            <person name="Robinson A.J."/>
            <person name="Andreopoulos B."/>
            <person name="LaButti K."/>
            <person name="Kuo A."/>
            <person name="Mondo S."/>
            <person name="Riley R."/>
            <person name="Otillar R."/>
            <person name="Haridas S."/>
            <person name="Lipzen A."/>
            <person name="Grimwood J."/>
            <person name="Schmutz J."/>
            <person name="Clum A."/>
            <person name="Reid I.D."/>
            <person name="Moisan M.C."/>
            <person name="Butler G."/>
            <person name="Nguyen T.T.M."/>
            <person name="Dewar K."/>
            <person name="Conant G."/>
            <person name="Drula E."/>
            <person name="Henrissat B."/>
            <person name="Hansel C."/>
            <person name="Singer S."/>
            <person name="Hutchinson M.I."/>
            <person name="de Vries R.P."/>
            <person name="Natvig D.O."/>
            <person name="Powell A.J."/>
            <person name="Tsang A."/>
            <person name="Grigoriev I.V."/>
        </authorList>
    </citation>
    <scope>NUCLEOTIDE SEQUENCE [LARGE SCALE GENOMIC DNA]</scope>
    <source>
        <strain evidence="1 2">CBS 494.80</strain>
    </source>
</reference>
<gene>
    <name evidence="1" type="ORF">VTL71DRAFT_3137</name>
</gene>
<sequence length="252" mass="27658">MLARLVPNVGHQTTLHTNNINSTRFMQVWKVASLEVMPFVQSRHLQLLARTCKELTTKWIGPGDLLGFAVFIDDSRVATNVLALRFQLILVDHEVPLAHGLFLPVSKYPSHSSSNTNHVSITFTTLKDSECITGETKMSYIRHYNTATTSVILAVIIVQMKLSSTPAIGSAVRLMRFTCPCPDTLVPLVHQGPSLKLPFQNVSQAAPFCGISTLTSVIVVILEGDQPATCNQNYHPINLKQSLPGSDAWVGN</sequence>
<dbReference type="Proteomes" id="UP001595075">
    <property type="component" value="Unassembled WGS sequence"/>
</dbReference>
<name>A0ABR4C692_9HELO</name>
<comment type="caution">
    <text evidence="1">The sequence shown here is derived from an EMBL/GenBank/DDBJ whole genome shotgun (WGS) entry which is preliminary data.</text>
</comment>